<evidence type="ECO:0000313" key="1">
    <source>
        <dbReference type="EMBL" id="SZX59956.1"/>
    </source>
</evidence>
<reference evidence="1 2" key="1">
    <citation type="submission" date="2016-10" db="EMBL/GenBank/DDBJ databases">
        <authorList>
            <person name="Cai Z."/>
        </authorList>
    </citation>
    <scope>NUCLEOTIDE SEQUENCE [LARGE SCALE GENOMIC DNA]</scope>
</reference>
<evidence type="ECO:0000313" key="2">
    <source>
        <dbReference type="Proteomes" id="UP000256970"/>
    </source>
</evidence>
<accession>A0A383V6I3</accession>
<proteinExistence type="predicted"/>
<sequence length="215" mass="22466">MDWVAEQAAAWTRCGVQLAVAVDMWHHTTIPTTASQAQQRLQEQSYIQHTAAGASVYAPQFAADAVLQVLLATLLLNHTALHVLHPAHELAAAAAECLLLLVNLAALTWHLQEGLLLAAAPKLLVLAVVTRLGPPVLLGLLTAASRGSSSSSSIAWASMDRTLSSNSNSGSSSSGRSGYSASEIGHQAAATGAEQFAGNPLSHHHEFENVQGLTT</sequence>
<keyword evidence="2" id="KW-1185">Reference proteome</keyword>
<name>A0A383V6I3_TETOB</name>
<organism evidence="1 2">
    <name type="scientific">Tetradesmus obliquus</name>
    <name type="common">Green alga</name>
    <name type="synonym">Acutodesmus obliquus</name>
    <dbReference type="NCBI Taxonomy" id="3088"/>
    <lineage>
        <taxon>Eukaryota</taxon>
        <taxon>Viridiplantae</taxon>
        <taxon>Chlorophyta</taxon>
        <taxon>core chlorophytes</taxon>
        <taxon>Chlorophyceae</taxon>
        <taxon>CS clade</taxon>
        <taxon>Sphaeropleales</taxon>
        <taxon>Scenedesmaceae</taxon>
        <taxon>Tetradesmus</taxon>
    </lineage>
</organism>
<dbReference type="Proteomes" id="UP000256970">
    <property type="component" value="Unassembled WGS sequence"/>
</dbReference>
<protein>
    <submittedName>
        <fullName evidence="1">Uncharacterized protein</fullName>
    </submittedName>
</protein>
<dbReference type="AlphaFoldDB" id="A0A383V6I3"/>
<gene>
    <name evidence="1" type="ORF">BQ4739_LOCUS551</name>
</gene>
<dbReference type="EMBL" id="FNXT01000033">
    <property type="protein sequence ID" value="SZX59956.1"/>
    <property type="molecule type" value="Genomic_DNA"/>
</dbReference>